<evidence type="ECO:0000313" key="3">
    <source>
        <dbReference type="Proteomes" id="UP000322791"/>
    </source>
</evidence>
<reference evidence="2 3" key="1">
    <citation type="submission" date="2019-08" db="EMBL/GenBank/DDBJ databases">
        <authorList>
            <person name="Seo M.-J."/>
        </authorList>
    </citation>
    <scope>NUCLEOTIDE SEQUENCE [LARGE SCALE GENOMIC DNA]</scope>
    <source>
        <strain evidence="2 3">KIGAM108</strain>
    </source>
</reference>
<proteinExistence type="predicted"/>
<dbReference type="InterPro" id="IPR009793">
    <property type="entry name" value="DUF1361"/>
</dbReference>
<keyword evidence="1" id="KW-1133">Transmembrane helix</keyword>
<evidence type="ECO:0000256" key="1">
    <source>
        <dbReference type="SAM" id="Phobius"/>
    </source>
</evidence>
<dbReference type="EMBL" id="VTHL01000007">
    <property type="protein sequence ID" value="TYZ10512.1"/>
    <property type="molecule type" value="Genomic_DNA"/>
</dbReference>
<feature type="transmembrane region" description="Helical" evidence="1">
    <location>
        <begin position="48"/>
        <end position="67"/>
    </location>
</feature>
<dbReference type="RefSeq" id="WP_149070586.1">
    <property type="nucleotide sequence ID" value="NZ_VTHL01000007.1"/>
</dbReference>
<keyword evidence="1" id="KW-0812">Transmembrane</keyword>
<dbReference type="AlphaFoldDB" id="A0A5D6V5U3"/>
<feature type="transmembrane region" description="Helical" evidence="1">
    <location>
        <begin position="79"/>
        <end position="98"/>
    </location>
</feature>
<accession>A0A5D6V5U3</accession>
<dbReference type="Pfam" id="PF07099">
    <property type="entry name" value="DUF1361"/>
    <property type="match status" value="1"/>
</dbReference>
<feature type="transmembrane region" description="Helical" evidence="1">
    <location>
        <begin position="145"/>
        <end position="167"/>
    </location>
</feature>
<gene>
    <name evidence="2" type="ORF">FY528_08565</name>
</gene>
<feature type="transmembrane region" description="Helical" evidence="1">
    <location>
        <begin position="21"/>
        <end position="42"/>
    </location>
</feature>
<organism evidence="2 3">
    <name type="scientific">Hymenobacter lutimineralis</name>
    <dbReference type="NCBI Taxonomy" id="2606448"/>
    <lineage>
        <taxon>Bacteria</taxon>
        <taxon>Pseudomonadati</taxon>
        <taxon>Bacteroidota</taxon>
        <taxon>Cytophagia</taxon>
        <taxon>Cytophagales</taxon>
        <taxon>Hymenobacteraceae</taxon>
        <taxon>Hymenobacter</taxon>
    </lineage>
</organism>
<name>A0A5D6V5U3_9BACT</name>
<comment type="caution">
    <text evidence="2">The sequence shown here is derived from an EMBL/GenBank/DDBJ whole genome shotgun (WGS) entry which is preliminary data.</text>
</comment>
<evidence type="ECO:0000313" key="2">
    <source>
        <dbReference type="EMBL" id="TYZ10512.1"/>
    </source>
</evidence>
<keyword evidence="1" id="KW-0472">Membrane</keyword>
<sequence length="234" mass="26657">MTASLTFLSMAQPQLRQRLNLLLVLGASLALSVVLITFRVFITQKITFVFLLWNLFLALIPFGLSTLLRLTHGRLKARVLLPVGAVWLLFFPNAPYILTDLFHLEPRAGVPYWYDLALILTCAWNGLMLAYASLTDMQMLVTRRLGWWAGWSFAAVALLLSAFGVYLGRYLRFNSWDIITNPLTLFFDILNRLLHPWQHPSTWGVTLLFGAFLLLGYITVRLLGRVNDEPMRAA</sequence>
<protein>
    <submittedName>
        <fullName evidence="2">DUF1361 domain-containing protein</fullName>
    </submittedName>
</protein>
<feature type="transmembrane region" description="Helical" evidence="1">
    <location>
        <begin position="110"/>
        <end position="133"/>
    </location>
</feature>
<keyword evidence="3" id="KW-1185">Reference proteome</keyword>
<feature type="transmembrane region" description="Helical" evidence="1">
    <location>
        <begin position="203"/>
        <end position="224"/>
    </location>
</feature>
<dbReference type="Proteomes" id="UP000322791">
    <property type="component" value="Unassembled WGS sequence"/>
</dbReference>